<dbReference type="Proteomes" id="UP000737171">
    <property type="component" value="Unassembled WGS sequence"/>
</dbReference>
<dbReference type="InterPro" id="IPR000182">
    <property type="entry name" value="GNAT_dom"/>
</dbReference>
<proteinExistence type="predicted"/>
<dbReference type="RefSeq" id="WP_173134478.1">
    <property type="nucleotide sequence ID" value="NZ_JABRWJ010000017.1"/>
</dbReference>
<keyword evidence="1" id="KW-0808">Transferase</keyword>
<evidence type="ECO:0000256" key="2">
    <source>
        <dbReference type="ARBA" id="ARBA00023315"/>
    </source>
</evidence>
<evidence type="ECO:0000256" key="1">
    <source>
        <dbReference type="ARBA" id="ARBA00022679"/>
    </source>
</evidence>
<dbReference type="PROSITE" id="PS51186">
    <property type="entry name" value="GNAT"/>
    <property type="match status" value="1"/>
</dbReference>
<evidence type="ECO:0000313" key="5">
    <source>
        <dbReference type="Proteomes" id="UP000737171"/>
    </source>
</evidence>
<organism evidence="4 5">
    <name type="scientific">Pseudaquabacterium terrae</name>
    <dbReference type="NCBI Taxonomy" id="2732868"/>
    <lineage>
        <taxon>Bacteria</taxon>
        <taxon>Pseudomonadati</taxon>
        <taxon>Pseudomonadota</taxon>
        <taxon>Betaproteobacteria</taxon>
        <taxon>Burkholderiales</taxon>
        <taxon>Sphaerotilaceae</taxon>
        <taxon>Pseudaquabacterium</taxon>
    </lineage>
</organism>
<dbReference type="EMBL" id="JABRWJ010000017">
    <property type="protein sequence ID" value="NRF72026.1"/>
    <property type="molecule type" value="Genomic_DNA"/>
</dbReference>
<protein>
    <submittedName>
        <fullName evidence="4">GNAT family N-acetyltransferase</fullName>
    </submittedName>
</protein>
<dbReference type="PANTHER" id="PTHR43877">
    <property type="entry name" value="AMINOALKYLPHOSPHONATE N-ACETYLTRANSFERASE-RELATED-RELATED"/>
    <property type="match status" value="1"/>
</dbReference>
<accession>A0ABX2EU90</accession>
<dbReference type="InterPro" id="IPR050832">
    <property type="entry name" value="Bact_Acetyltransf"/>
</dbReference>
<gene>
    <name evidence="4" type="ORF">HLB44_34080</name>
</gene>
<dbReference type="PANTHER" id="PTHR43877:SF2">
    <property type="entry name" value="AMINOALKYLPHOSPHONATE N-ACETYLTRANSFERASE-RELATED"/>
    <property type="match status" value="1"/>
</dbReference>
<evidence type="ECO:0000259" key="3">
    <source>
        <dbReference type="PROSITE" id="PS51186"/>
    </source>
</evidence>
<keyword evidence="2" id="KW-0012">Acyltransferase</keyword>
<dbReference type="Pfam" id="PF00583">
    <property type="entry name" value="Acetyltransf_1"/>
    <property type="match status" value="1"/>
</dbReference>
<keyword evidence="5" id="KW-1185">Reference proteome</keyword>
<dbReference type="Gene3D" id="3.40.630.30">
    <property type="match status" value="1"/>
</dbReference>
<dbReference type="CDD" id="cd04301">
    <property type="entry name" value="NAT_SF"/>
    <property type="match status" value="1"/>
</dbReference>
<dbReference type="SUPFAM" id="SSF55729">
    <property type="entry name" value="Acyl-CoA N-acyltransferases (Nat)"/>
    <property type="match status" value="1"/>
</dbReference>
<name>A0ABX2EU90_9BURK</name>
<dbReference type="InterPro" id="IPR016181">
    <property type="entry name" value="Acyl_CoA_acyltransferase"/>
</dbReference>
<sequence length="154" mass="17120">MIHFEPVDPQHPDALALLHEAALEARTLYPELFAPDAPLPTNAPAEPGSLYLLAREQGRALACGALRPIDAQTAELRRMFVTHDARRRGLARAVLQQLEAAAPTLGYRRLRLETGYRQVPAMTLYQSCGWRPIEAFGSYVGDPTSRCFEKILLP</sequence>
<comment type="caution">
    <text evidence="4">The sequence shown here is derived from an EMBL/GenBank/DDBJ whole genome shotgun (WGS) entry which is preliminary data.</text>
</comment>
<feature type="domain" description="N-acetyltransferase" evidence="3">
    <location>
        <begin position="2"/>
        <end position="154"/>
    </location>
</feature>
<evidence type="ECO:0000313" key="4">
    <source>
        <dbReference type="EMBL" id="NRF72026.1"/>
    </source>
</evidence>
<reference evidence="4 5" key="1">
    <citation type="submission" date="2020-05" db="EMBL/GenBank/DDBJ databases">
        <title>Aquincola sp. isolate from soil.</title>
        <authorList>
            <person name="Han J."/>
            <person name="Kim D.-U."/>
        </authorList>
    </citation>
    <scope>NUCLEOTIDE SEQUENCE [LARGE SCALE GENOMIC DNA]</scope>
    <source>
        <strain evidence="4 5">S2</strain>
    </source>
</reference>